<keyword evidence="3" id="KW-1185">Reference proteome</keyword>
<dbReference type="Proteomes" id="UP000823561">
    <property type="component" value="Chromosome 11"/>
</dbReference>
<evidence type="ECO:0000259" key="1">
    <source>
        <dbReference type="PROSITE" id="PS50994"/>
    </source>
</evidence>
<dbReference type="EMBL" id="JADWDJ010000011">
    <property type="protein sequence ID" value="KAG5273572.1"/>
    <property type="molecule type" value="Genomic_DNA"/>
</dbReference>
<dbReference type="InterPro" id="IPR052160">
    <property type="entry name" value="Gypsy_RT_Integrase-like"/>
</dbReference>
<feature type="domain" description="Integrase catalytic" evidence="1">
    <location>
        <begin position="128"/>
        <end position="278"/>
    </location>
</feature>
<dbReference type="InterPro" id="IPR012337">
    <property type="entry name" value="RNaseH-like_sf"/>
</dbReference>
<sequence>MANYAFYAALRHYLATRTVDAAIDLKKVTRVADNFIIKDHQLFYTGPSRQYMRLVILSDEQKQTVLKECHNKPGTGKHCGVRATRDRVIAGYFWSTLKKDVEEWVRCCHQCQLSNTSKKVSPVPPPIKVTEPWDVVGIDVIGPLRETPRNHQYVLTVTDLFTKWVIAEPLQTSSASEVAPALVSKLYMFGMVRKIISDRSREFVNEALNIKHAVSSAYCPQTNDQDEWTKQKMKCALRRYVSEAQNDWDVHLQAIVYGINTEKQESTQYSPYFLLFHR</sequence>
<dbReference type="GO" id="GO:0015074">
    <property type="term" value="P:DNA integration"/>
    <property type="evidence" value="ECO:0007669"/>
    <property type="project" value="InterPro"/>
</dbReference>
<gene>
    <name evidence="2" type="ORF">AALO_G00152830</name>
</gene>
<proteinExistence type="predicted"/>
<reference evidence="2" key="1">
    <citation type="submission" date="2020-10" db="EMBL/GenBank/DDBJ databases">
        <title>Chromosome-scale genome assembly of the Allis shad, Alosa alosa.</title>
        <authorList>
            <person name="Margot Z."/>
            <person name="Christophe K."/>
            <person name="Cabau C."/>
            <person name="Louis A."/>
            <person name="Berthelot C."/>
            <person name="Parey E."/>
            <person name="Roest Crollius H."/>
            <person name="Montfort J."/>
            <person name="Robinson-Rechavi M."/>
            <person name="Bucao C."/>
            <person name="Bouchez O."/>
            <person name="Gislard M."/>
            <person name="Lluch J."/>
            <person name="Milhes M."/>
            <person name="Lampietro C."/>
            <person name="Lopez Roques C."/>
            <person name="Donnadieu C."/>
            <person name="Braasch I."/>
            <person name="Desvignes T."/>
            <person name="Postlethwait J."/>
            <person name="Bobe J."/>
            <person name="Guiguen Y."/>
        </authorList>
    </citation>
    <scope>NUCLEOTIDE SEQUENCE</scope>
    <source>
        <strain evidence="2">M-15738</strain>
        <tissue evidence="2">Blood</tissue>
    </source>
</reference>
<dbReference type="Gene3D" id="1.10.340.70">
    <property type="match status" value="1"/>
</dbReference>
<dbReference type="InterPro" id="IPR041588">
    <property type="entry name" value="Integrase_H2C2"/>
</dbReference>
<dbReference type="SUPFAM" id="SSF53098">
    <property type="entry name" value="Ribonuclease H-like"/>
    <property type="match status" value="1"/>
</dbReference>
<dbReference type="InterPro" id="IPR001584">
    <property type="entry name" value="Integrase_cat-core"/>
</dbReference>
<dbReference type="PANTHER" id="PTHR47266">
    <property type="entry name" value="ENDONUCLEASE-RELATED"/>
    <property type="match status" value="1"/>
</dbReference>
<protein>
    <recommendedName>
        <fullName evidence="1">Integrase catalytic domain-containing protein</fullName>
    </recommendedName>
</protein>
<dbReference type="PROSITE" id="PS50994">
    <property type="entry name" value="INTEGRASE"/>
    <property type="match status" value="1"/>
</dbReference>
<dbReference type="Gene3D" id="3.30.420.10">
    <property type="entry name" value="Ribonuclease H-like superfamily/Ribonuclease H"/>
    <property type="match status" value="1"/>
</dbReference>
<evidence type="ECO:0000313" key="3">
    <source>
        <dbReference type="Proteomes" id="UP000823561"/>
    </source>
</evidence>
<comment type="caution">
    <text evidence="2">The sequence shown here is derived from an EMBL/GenBank/DDBJ whole genome shotgun (WGS) entry which is preliminary data.</text>
</comment>
<organism evidence="2 3">
    <name type="scientific">Alosa alosa</name>
    <name type="common">allis shad</name>
    <dbReference type="NCBI Taxonomy" id="278164"/>
    <lineage>
        <taxon>Eukaryota</taxon>
        <taxon>Metazoa</taxon>
        <taxon>Chordata</taxon>
        <taxon>Craniata</taxon>
        <taxon>Vertebrata</taxon>
        <taxon>Euteleostomi</taxon>
        <taxon>Actinopterygii</taxon>
        <taxon>Neopterygii</taxon>
        <taxon>Teleostei</taxon>
        <taxon>Clupei</taxon>
        <taxon>Clupeiformes</taxon>
        <taxon>Clupeoidei</taxon>
        <taxon>Clupeidae</taxon>
        <taxon>Alosa</taxon>
    </lineage>
</organism>
<evidence type="ECO:0000313" key="2">
    <source>
        <dbReference type="EMBL" id="KAG5273572.1"/>
    </source>
</evidence>
<dbReference type="InterPro" id="IPR036397">
    <property type="entry name" value="RNaseH_sf"/>
</dbReference>
<dbReference type="AlphaFoldDB" id="A0AAV6GHS3"/>
<name>A0AAV6GHS3_9TELE</name>
<dbReference type="Pfam" id="PF17921">
    <property type="entry name" value="Integrase_H2C2"/>
    <property type="match status" value="1"/>
</dbReference>
<accession>A0AAV6GHS3</accession>
<dbReference type="GO" id="GO:0003676">
    <property type="term" value="F:nucleic acid binding"/>
    <property type="evidence" value="ECO:0007669"/>
    <property type="project" value="InterPro"/>
</dbReference>